<proteinExistence type="predicted"/>
<dbReference type="OrthoDB" id="2359216at2759"/>
<name>A0A9J6H0T9_HAELO</name>
<feature type="region of interest" description="Disordered" evidence="1">
    <location>
        <begin position="1"/>
        <end position="42"/>
    </location>
</feature>
<feature type="region of interest" description="Disordered" evidence="1">
    <location>
        <begin position="293"/>
        <end position="313"/>
    </location>
</feature>
<dbReference type="AlphaFoldDB" id="A0A9J6H0T9"/>
<dbReference type="Proteomes" id="UP000821853">
    <property type="component" value="Chromosome 8"/>
</dbReference>
<feature type="compositionally biased region" description="Low complexity" evidence="1">
    <location>
        <begin position="32"/>
        <end position="42"/>
    </location>
</feature>
<sequence>MDGSRNPSHKSKRPAQGDEAASTGVAKTPRHTAPTDTTGAPTPGIIVKAVPLPGFLVPLLRLVRSGALKEFTTTEMLLSAFAMCSENPVVAVESVPKRGKTPACFRCTISCGSFVVVLASAEQEEQAEQDALRSVWVSLLLFSQSSAVDADPHPLGKRAPAGESSQSGVTEKETSGQIHPVFSAADVGLVVVMNDLTGDPDPDPAEVLKRTARLHGFREKYAQESCPGGFICSYILEERVVMLAAGAAMSAAKNRAATAALKYLSSVVPTLKVKKLLDKYSADVTKAQVEAVTLSEGTSDDQSETSTSTECPTTNFSEKIEHIVKDYKSNGLLKDLVFSPDFDAEERDFISSLANKYKLVCAPFRESSGTTLVLRHKLSVQTIVDTLKITGPTDRFELVNPEQAPRAE</sequence>
<accession>A0A9J6H0T9</accession>
<evidence type="ECO:0000256" key="1">
    <source>
        <dbReference type="SAM" id="MobiDB-lite"/>
    </source>
</evidence>
<dbReference type="VEuPathDB" id="VectorBase:HLOH_054873"/>
<organism evidence="2 3">
    <name type="scientific">Haemaphysalis longicornis</name>
    <name type="common">Bush tick</name>
    <dbReference type="NCBI Taxonomy" id="44386"/>
    <lineage>
        <taxon>Eukaryota</taxon>
        <taxon>Metazoa</taxon>
        <taxon>Ecdysozoa</taxon>
        <taxon>Arthropoda</taxon>
        <taxon>Chelicerata</taxon>
        <taxon>Arachnida</taxon>
        <taxon>Acari</taxon>
        <taxon>Parasitiformes</taxon>
        <taxon>Ixodida</taxon>
        <taxon>Ixodoidea</taxon>
        <taxon>Ixodidae</taxon>
        <taxon>Haemaphysalinae</taxon>
        <taxon>Haemaphysalis</taxon>
    </lineage>
</organism>
<comment type="caution">
    <text evidence="2">The sequence shown here is derived from an EMBL/GenBank/DDBJ whole genome shotgun (WGS) entry which is preliminary data.</text>
</comment>
<gene>
    <name evidence="2" type="ORF">HPB48_011285</name>
</gene>
<feature type="region of interest" description="Disordered" evidence="1">
    <location>
        <begin position="151"/>
        <end position="175"/>
    </location>
</feature>
<evidence type="ECO:0000313" key="3">
    <source>
        <dbReference type="Proteomes" id="UP000821853"/>
    </source>
</evidence>
<reference evidence="2 3" key="1">
    <citation type="journal article" date="2020" name="Cell">
        <title>Large-Scale Comparative Analyses of Tick Genomes Elucidate Their Genetic Diversity and Vector Capacities.</title>
        <authorList>
            <consortium name="Tick Genome and Microbiome Consortium (TIGMIC)"/>
            <person name="Jia N."/>
            <person name="Wang J."/>
            <person name="Shi W."/>
            <person name="Du L."/>
            <person name="Sun Y."/>
            <person name="Zhan W."/>
            <person name="Jiang J.F."/>
            <person name="Wang Q."/>
            <person name="Zhang B."/>
            <person name="Ji P."/>
            <person name="Bell-Sakyi L."/>
            <person name="Cui X.M."/>
            <person name="Yuan T.T."/>
            <person name="Jiang B.G."/>
            <person name="Yang W.F."/>
            <person name="Lam T.T."/>
            <person name="Chang Q.C."/>
            <person name="Ding S.J."/>
            <person name="Wang X.J."/>
            <person name="Zhu J.G."/>
            <person name="Ruan X.D."/>
            <person name="Zhao L."/>
            <person name="Wei J.T."/>
            <person name="Ye R.Z."/>
            <person name="Que T.C."/>
            <person name="Du C.H."/>
            <person name="Zhou Y.H."/>
            <person name="Cheng J.X."/>
            <person name="Dai P.F."/>
            <person name="Guo W.B."/>
            <person name="Han X.H."/>
            <person name="Huang E.J."/>
            <person name="Li L.F."/>
            <person name="Wei W."/>
            <person name="Gao Y.C."/>
            <person name="Liu J.Z."/>
            <person name="Shao H.Z."/>
            <person name="Wang X."/>
            <person name="Wang C.C."/>
            <person name="Yang T.C."/>
            <person name="Huo Q.B."/>
            <person name="Li W."/>
            <person name="Chen H.Y."/>
            <person name="Chen S.E."/>
            <person name="Zhou L.G."/>
            <person name="Ni X.B."/>
            <person name="Tian J.H."/>
            <person name="Sheng Y."/>
            <person name="Liu T."/>
            <person name="Pan Y.S."/>
            <person name="Xia L.Y."/>
            <person name="Li J."/>
            <person name="Zhao F."/>
            <person name="Cao W.C."/>
        </authorList>
    </citation>
    <scope>NUCLEOTIDE SEQUENCE [LARGE SCALE GENOMIC DNA]</scope>
    <source>
        <strain evidence="2">HaeL-2018</strain>
    </source>
</reference>
<evidence type="ECO:0000313" key="2">
    <source>
        <dbReference type="EMBL" id="KAH9380295.1"/>
    </source>
</evidence>
<dbReference type="EMBL" id="JABSTR010000010">
    <property type="protein sequence ID" value="KAH9380295.1"/>
    <property type="molecule type" value="Genomic_DNA"/>
</dbReference>
<keyword evidence="3" id="KW-1185">Reference proteome</keyword>
<protein>
    <submittedName>
        <fullName evidence="2">Uncharacterized protein</fullName>
    </submittedName>
</protein>